<evidence type="ECO:0000313" key="1">
    <source>
        <dbReference type="EMBL" id="MDT2250410.1"/>
    </source>
</evidence>
<dbReference type="RefSeq" id="WP_257125655.1">
    <property type="nucleotide sequence ID" value="NZ_CP121102.1"/>
</dbReference>
<organism evidence="1 2">
    <name type="scientific">Paenibacillus larvae</name>
    <dbReference type="NCBI Taxonomy" id="1464"/>
    <lineage>
        <taxon>Bacteria</taxon>
        <taxon>Bacillati</taxon>
        <taxon>Bacillota</taxon>
        <taxon>Bacilli</taxon>
        <taxon>Bacillales</taxon>
        <taxon>Paenibacillaceae</taxon>
        <taxon>Paenibacillus</taxon>
    </lineage>
</organism>
<name>A0AAP5N1M7_9BACL</name>
<evidence type="ECO:0000313" key="2">
    <source>
        <dbReference type="Proteomes" id="UP001259239"/>
    </source>
</evidence>
<proteinExistence type="predicted"/>
<accession>A0AAP5N1M7</accession>
<dbReference type="EMBL" id="JARQGV010000004">
    <property type="protein sequence ID" value="MDT2250410.1"/>
    <property type="molecule type" value="Genomic_DNA"/>
</dbReference>
<sequence>MNIETIEAFVFVNHYGSFNKVPIRCTISVRVLCRTRDSDWTM</sequence>
<dbReference type="Proteomes" id="UP001259239">
    <property type="component" value="Unassembled WGS sequence"/>
</dbReference>
<dbReference type="AlphaFoldDB" id="A0AAP5N1M7"/>
<reference evidence="1" key="2">
    <citation type="submission" date="2023-03" db="EMBL/GenBank/DDBJ databases">
        <authorList>
            <person name="Obshta O."/>
            <person name="Zabrodski M.W."/>
            <person name="Soomro T."/>
            <person name="Wilson G."/>
            <person name="Masood F."/>
            <person name="Thebeau J."/>
            <person name="Bezerra Da Silva M.C."/>
            <person name="Raza F."/>
            <person name="Biganski S."/>
            <person name="Jose M."/>
            <person name="Camilli M."/>
            <person name="Kozii I.V."/>
            <person name="Kozii R.V."/>
            <person name="Simko E."/>
            <person name="Wood S.C."/>
        </authorList>
    </citation>
    <scope>NUCLEOTIDE SEQUENCE</scope>
    <source>
        <strain evidence="1">PL001</strain>
    </source>
</reference>
<comment type="caution">
    <text evidence="1">The sequence shown here is derived from an EMBL/GenBank/DDBJ whole genome shotgun (WGS) entry which is preliminary data.</text>
</comment>
<protein>
    <submittedName>
        <fullName evidence="1">Uncharacterized protein</fullName>
    </submittedName>
</protein>
<gene>
    <name evidence="1" type="ORF">P7H09_03215</name>
</gene>
<reference evidence="1" key="1">
    <citation type="journal article" date="2023" name="J. Vet. Diagn. Invest.">
        <title>Oxytetracycline-resistant Paenibacillus larvae identified in commercial beekeeping operations in Saskatchewan using pooled honey sampling.</title>
        <authorList>
            <person name="Obshta O."/>
            <person name="Zabrodski M.W."/>
            <person name="Soomro T."/>
            <person name="Wilson G."/>
            <person name="Masood F."/>
            <person name="Thebeau J."/>
            <person name="Silva M.C.B."/>
            <person name="Biganski S."/>
            <person name="Kozii I.V."/>
            <person name="Koziy R.V."/>
            <person name="Raza M.F."/>
            <person name="Jose M.S."/>
            <person name="Simko E."/>
            <person name="Wood S.C."/>
        </authorList>
    </citation>
    <scope>NUCLEOTIDE SEQUENCE</scope>
    <source>
        <strain evidence="1">PL001</strain>
    </source>
</reference>